<name>A0A1F4TJU4_UNCSA</name>
<evidence type="ECO:0008006" key="4">
    <source>
        <dbReference type="Google" id="ProtNLM"/>
    </source>
</evidence>
<sequence length="363" mass="37067">MKKVFVTVLLVAFCASLASAQLLIGAKAGGMGGAGVANVTDLAAAYYNPAALMRSNVKAAEVKASLGATYTDPTDVMSALGKAGDPASFIADSYSKALSFTGNIDGVIGVNVKKVGISILPELSSTVQKNANSLESNMSVTGQYATVVTLGKTFAPSFLPATVDVGVNAKYITAYSSSITTTGTATNASGTKAYGSGTGYGFDIGALTTFTVPYVTELKVGVVARNLLQSVTYANKTQPYYLNYNGTTATVTSGAETALADSTTTVNPSYVVGASAVVPGINLLVATDLEYTTSGTNSHLGLEYPILLNLVLLRAGTANGNGLAKTTVGAKINFPIFTLDAVIVSDANNSSALSYIVDVNLGW</sequence>
<organism evidence="2 3">
    <name type="scientific">candidate division WOR-1 bacterium RIFOXYC2_FULL_41_25</name>
    <dbReference type="NCBI Taxonomy" id="1802586"/>
    <lineage>
        <taxon>Bacteria</taxon>
        <taxon>Bacillati</taxon>
        <taxon>Saganbacteria</taxon>
    </lineage>
</organism>
<dbReference type="Gene3D" id="2.40.160.60">
    <property type="entry name" value="Outer membrane protein transport protein (OMPP1/FadL/TodX)"/>
    <property type="match status" value="1"/>
</dbReference>
<comment type="caution">
    <text evidence="2">The sequence shown here is derived from an EMBL/GenBank/DDBJ whole genome shotgun (WGS) entry which is preliminary data.</text>
</comment>
<dbReference type="EMBL" id="MEUI01000041">
    <property type="protein sequence ID" value="OGC32998.1"/>
    <property type="molecule type" value="Genomic_DNA"/>
</dbReference>
<feature type="signal peptide" evidence="1">
    <location>
        <begin position="1"/>
        <end position="20"/>
    </location>
</feature>
<proteinExistence type="predicted"/>
<reference evidence="2 3" key="1">
    <citation type="journal article" date="2016" name="Nat. Commun.">
        <title>Thousands of microbial genomes shed light on interconnected biogeochemical processes in an aquifer system.</title>
        <authorList>
            <person name="Anantharaman K."/>
            <person name="Brown C.T."/>
            <person name="Hug L.A."/>
            <person name="Sharon I."/>
            <person name="Castelle C.J."/>
            <person name="Probst A.J."/>
            <person name="Thomas B.C."/>
            <person name="Singh A."/>
            <person name="Wilkins M.J."/>
            <person name="Karaoz U."/>
            <person name="Brodie E.L."/>
            <person name="Williams K.H."/>
            <person name="Hubbard S.S."/>
            <person name="Banfield J.F."/>
        </authorList>
    </citation>
    <scope>NUCLEOTIDE SEQUENCE [LARGE SCALE GENOMIC DNA]</scope>
</reference>
<dbReference type="Proteomes" id="UP000177309">
    <property type="component" value="Unassembled WGS sequence"/>
</dbReference>
<gene>
    <name evidence="2" type="ORF">A2462_03680</name>
</gene>
<feature type="chain" id="PRO_5009514608" description="DUF5723 domain-containing protein" evidence="1">
    <location>
        <begin position="21"/>
        <end position="363"/>
    </location>
</feature>
<keyword evidence="1" id="KW-0732">Signal</keyword>
<accession>A0A1F4TJU4</accession>
<evidence type="ECO:0000313" key="2">
    <source>
        <dbReference type="EMBL" id="OGC32998.1"/>
    </source>
</evidence>
<protein>
    <recommendedName>
        <fullName evidence="4">DUF5723 domain-containing protein</fullName>
    </recommendedName>
</protein>
<evidence type="ECO:0000313" key="3">
    <source>
        <dbReference type="Proteomes" id="UP000177309"/>
    </source>
</evidence>
<dbReference type="AlphaFoldDB" id="A0A1F4TJU4"/>
<evidence type="ECO:0000256" key="1">
    <source>
        <dbReference type="SAM" id="SignalP"/>
    </source>
</evidence>